<accession>A0A915CUP9</accession>
<evidence type="ECO:0000256" key="1">
    <source>
        <dbReference type="SAM" id="Coils"/>
    </source>
</evidence>
<dbReference type="AlphaFoldDB" id="A0A915CUP9"/>
<feature type="compositionally biased region" description="Acidic residues" evidence="2">
    <location>
        <begin position="144"/>
        <end position="160"/>
    </location>
</feature>
<reference evidence="4" key="1">
    <citation type="submission" date="2022-11" db="UniProtKB">
        <authorList>
            <consortium name="WormBaseParasite"/>
        </authorList>
    </citation>
    <scope>IDENTIFICATION</scope>
</reference>
<feature type="coiled-coil region" evidence="1">
    <location>
        <begin position="302"/>
        <end position="420"/>
    </location>
</feature>
<dbReference type="Proteomes" id="UP000887574">
    <property type="component" value="Unplaced"/>
</dbReference>
<keyword evidence="1" id="KW-0175">Coiled coil</keyword>
<name>A0A915CUP9_9BILA</name>
<feature type="compositionally biased region" description="Low complexity" evidence="2">
    <location>
        <begin position="192"/>
        <end position="201"/>
    </location>
</feature>
<keyword evidence="3" id="KW-1185">Reference proteome</keyword>
<evidence type="ECO:0000313" key="4">
    <source>
        <dbReference type="WBParaSite" id="jg12813"/>
    </source>
</evidence>
<feature type="coiled-coil region" evidence="1">
    <location>
        <begin position="67"/>
        <end position="101"/>
    </location>
</feature>
<evidence type="ECO:0000256" key="2">
    <source>
        <dbReference type="SAM" id="MobiDB-lite"/>
    </source>
</evidence>
<sequence>MKLGFSLARQEQILQKEHAIQEYKALVEGLQTKTGEDSYFKDAVQQQLSGDASRLRTSAEIINNLQLEEKERRIVGLEHQIKLLEEANAELGEQLNSQAADQTTQMVLKHVGIQTIVTESIPRQEPPVGNAQNENDSNQHQQYDEEEASGIDDSGTVEDIEDRRSKKNSSLSNSTGSMDRQSSGDTHTLRPATSTGLTAASAGVVEPETLLLRHRNETRRLRLKIVALDKRNRQLMDENVAYRERTKFSSARKPLDPNSEAALMKKEMIDFCKGELDSLEKRLKKSDASVQSKISSELWEERKRHSQAISTLKQRISQLETEEKELNGRILRRDKLIEQLNKDNSSRYVDADRLNTLLKEWRQERALLEKKERELRTELEVSAERYKSVNHRLEMLAKENKNLQIRVARLQERLSQSEAEKSAAPAVRHKEVQTPDEFNFRFNELSKSRLGVETVRNQILHN</sequence>
<feature type="compositionally biased region" description="Polar residues" evidence="2">
    <location>
        <begin position="130"/>
        <end position="141"/>
    </location>
</feature>
<proteinExistence type="predicted"/>
<feature type="region of interest" description="Disordered" evidence="2">
    <location>
        <begin position="120"/>
        <end position="201"/>
    </location>
</feature>
<protein>
    <submittedName>
        <fullName evidence="4">Uncharacterized protein</fullName>
    </submittedName>
</protein>
<organism evidence="3 4">
    <name type="scientific">Ditylenchus dipsaci</name>
    <dbReference type="NCBI Taxonomy" id="166011"/>
    <lineage>
        <taxon>Eukaryota</taxon>
        <taxon>Metazoa</taxon>
        <taxon>Ecdysozoa</taxon>
        <taxon>Nematoda</taxon>
        <taxon>Chromadorea</taxon>
        <taxon>Rhabditida</taxon>
        <taxon>Tylenchina</taxon>
        <taxon>Tylenchomorpha</taxon>
        <taxon>Sphaerularioidea</taxon>
        <taxon>Anguinidae</taxon>
        <taxon>Anguininae</taxon>
        <taxon>Ditylenchus</taxon>
    </lineage>
</organism>
<feature type="compositionally biased region" description="Polar residues" evidence="2">
    <location>
        <begin position="175"/>
        <end position="186"/>
    </location>
</feature>
<dbReference type="WBParaSite" id="jg12813">
    <property type="protein sequence ID" value="jg12813"/>
    <property type="gene ID" value="jg12813"/>
</dbReference>
<evidence type="ECO:0000313" key="3">
    <source>
        <dbReference type="Proteomes" id="UP000887574"/>
    </source>
</evidence>